<dbReference type="CDD" id="cd03414">
    <property type="entry name" value="CbiX_SirB_C"/>
    <property type="match status" value="1"/>
</dbReference>
<dbReference type="AlphaFoldDB" id="A0A3Q8XQB8"/>
<protein>
    <submittedName>
        <fullName evidence="4">Sirohydrochlorin chelatase</fullName>
    </submittedName>
</protein>
<name>A0A3Q8XQB8_9HYPH</name>
<dbReference type="Proteomes" id="UP000268192">
    <property type="component" value="Chromosome"/>
</dbReference>
<dbReference type="PANTHER" id="PTHR33542:SF3">
    <property type="entry name" value="SIROHYDROCHLORIN FERROCHELATASE, CHLOROPLASTIC"/>
    <property type="match status" value="1"/>
</dbReference>
<dbReference type="KEGG" id="abaw:D5400_09155"/>
<dbReference type="PANTHER" id="PTHR33542">
    <property type="entry name" value="SIROHYDROCHLORIN FERROCHELATASE, CHLOROPLASTIC"/>
    <property type="match status" value="1"/>
</dbReference>
<dbReference type="GO" id="GO:0046872">
    <property type="term" value="F:metal ion binding"/>
    <property type="evidence" value="ECO:0007669"/>
    <property type="project" value="UniProtKB-KW"/>
</dbReference>
<sequence>MTALRADPSKETIGIMVCGHGSRNQNAAREFSTVAEGLRARYPGVPVEYGYLEFCNPVISAGLDSLRAQGATKILAVPGMLFAAGHAKNDIPSVLNTYQAEHRDVVIHYGRELGVDLKMIRAAGDRIAEAIAEADAAHGPVDRHETLLMVVGRGASDPDANSNVTKVMRMIWEGMGFGWGETCYSGVTFPLVEPGLDHAARLGYRRIVVFPYFLFTGVLVKRIYSYTDAVAERHPDIQFVKASYLNDHPLVLDTFQDRVQEILDGQALMNCQMCKYREQVLGFEAEVGLPQESHHHHVEGIGGGLENCPCKGDCDASCRDPEFCRIHGLPFTPVHSHAQPAALEPVGHVHEHGHHHHDHEHHHHHHHGHDHDHHHHHGSEHDHSHDHSHDHDHDHDHGHGHAHHHHPYPHADHPLGPRSMEKPKGTGGR</sequence>
<organism evidence="4 5">
    <name type="scientific">Georhizobium profundi</name>
    <dbReference type="NCBI Taxonomy" id="2341112"/>
    <lineage>
        <taxon>Bacteria</taxon>
        <taxon>Pseudomonadati</taxon>
        <taxon>Pseudomonadota</taxon>
        <taxon>Alphaproteobacteria</taxon>
        <taxon>Hyphomicrobiales</taxon>
        <taxon>Rhizobiaceae</taxon>
        <taxon>Georhizobium</taxon>
    </lineage>
</organism>
<evidence type="ECO:0000313" key="5">
    <source>
        <dbReference type="Proteomes" id="UP000268192"/>
    </source>
</evidence>
<proteinExistence type="predicted"/>
<accession>A0A3Q8XQB8</accession>
<dbReference type="InterPro" id="IPR050963">
    <property type="entry name" value="Sirohydro_Cobaltochel/CbiX"/>
</dbReference>
<keyword evidence="2" id="KW-0456">Lyase</keyword>
<dbReference type="RefSeq" id="WP_126009724.1">
    <property type="nucleotide sequence ID" value="NZ_CP032509.1"/>
</dbReference>
<dbReference type="CDD" id="cd03416">
    <property type="entry name" value="CbiX_SirB_N"/>
    <property type="match status" value="1"/>
</dbReference>
<dbReference type="GO" id="GO:0016829">
    <property type="term" value="F:lyase activity"/>
    <property type="evidence" value="ECO:0007669"/>
    <property type="project" value="UniProtKB-KW"/>
</dbReference>
<dbReference type="InterPro" id="IPR002762">
    <property type="entry name" value="CbiX-like"/>
</dbReference>
<keyword evidence="1" id="KW-0479">Metal-binding</keyword>
<dbReference type="Pfam" id="PF01903">
    <property type="entry name" value="CbiX"/>
    <property type="match status" value="2"/>
</dbReference>
<dbReference type="OrthoDB" id="9797895at2"/>
<gene>
    <name evidence="4" type="ORF">D5400_09155</name>
</gene>
<dbReference type="SUPFAM" id="SSF53800">
    <property type="entry name" value="Chelatase"/>
    <property type="match status" value="1"/>
</dbReference>
<dbReference type="Gene3D" id="3.40.50.1400">
    <property type="match status" value="2"/>
</dbReference>
<evidence type="ECO:0000256" key="1">
    <source>
        <dbReference type="ARBA" id="ARBA00022723"/>
    </source>
</evidence>
<evidence type="ECO:0000256" key="3">
    <source>
        <dbReference type="SAM" id="MobiDB-lite"/>
    </source>
</evidence>
<reference evidence="4 5" key="1">
    <citation type="submission" date="2018-09" db="EMBL/GenBank/DDBJ databases">
        <title>Marinorhizobium profundi gen. nov., sp. nov., isolated from a deep-sea sediment sample from the New Britain Trench and proposal of Marinorhizobiaceae fam. nov. in the order Rhizobiales of the class Alphaproteobacteria.</title>
        <authorList>
            <person name="Cao J."/>
        </authorList>
    </citation>
    <scope>NUCLEOTIDE SEQUENCE [LARGE SCALE GENOMIC DNA]</scope>
    <source>
        <strain evidence="4 5">WS11</strain>
    </source>
</reference>
<feature type="compositionally biased region" description="Basic residues" evidence="3">
    <location>
        <begin position="351"/>
        <end position="378"/>
    </location>
</feature>
<feature type="region of interest" description="Disordered" evidence="3">
    <location>
        <begin position="349"/>
        <end position="429"/>
    </location>
</feature>
<keyword evidence="5" id="KW-1185">Reference proteome</keyword>
<feature type="compositionally biased region" description="Basic and acidic residues" evidence="3">
    <location>
        <begin position="379"/>
        <end position="399"/>
    </location>
</feature>
<evidence type="ECO:0000313" key="4">
    <source>
        <dbReference type="EMBL" id="AZN71413.1"/>
    </source>
</evidence>
<dbReference type="EMBL" id="CP032509">
    <property type="protein sequence ID" value="AZN71413.1"/>
    <property type="molecule type" value="Genomic_DNA"/>
</dbReference>
<evidence type="ECO:0000256" key="2">
    <source>
        <dbReference type="ARBA" id="ARBA00023239"/>
    </source>
</evidence>
<feature type="compositionally biased region" description="Basic and acidic residues" evidence="3">
    <location>
        <begin position="409"/>
        <end position="429"/>
    </location>
</feature>